<dbReference type="Gene3D" id="2.130.10.10">
    <property type="entry name" value="YVTN repeat-like/Quinoprotein amine dehydrogenase"/>
    <property type="match status" value="1"/>
</dbReference>
<evidence type="ECO:0000313" key="4">
    <source>
        <dbReference type="EMBL" id="CEK70539.1"/>
    </source>
</evidence>
<keyword evidence="2" id="KW-0853">WD repeat</keyword>
<evidence type="ECO:0000256" key="2">
    <source>
        <dbReference type="PROSITE-ProRule" id="PRU00221"/>
    </source>
</evidence>
<dbReference type="PANTHER" id="PTHR44675">
    <property type="entry name" value="PAK1 INTERACTING PROTEIN 1"/>
    <property type="match status" value="1"/>
</dbReference>
<comment type="function">
    <text evidence="1">Negatively regulates the PAK1 kinase. PAK1 is a member of the PAK kinase family, which has been shown to play a positive role in the regulation of signaling pathways involving MAPK8 and RELA. PAK1 exists as an inactive homodimer, which is activated by binding of small GTPases such as CDC42 to an N-terminal regulatory domain. PAK1IP1 also binds to the N-terminus of PAK1, and inhibits the specific activation of PAK1 by CDC42. May be involved in ribosomal large subunit assembly.</text>
</comment>
<sequence length="459" mass="51796">RIWLPREEDSICTDILSIQRNKIMDTIEIIIGTYEHLILGYKCVNKLDGSYTLEASFTEDSHIGSLKCLYVSPNGTLVSSSTDDSVRLHSLIRRKDIGQLFQHSGVVNCIAFYKRNHMFTASEDGTICMWKIRNWEMIRVLKGHKAHVMAVAVHPSGKLGLSVGSDRSLLTWDFVTGKLAFQRKIKEVALNILFTSDGSHYVLIFLKRVEICSLEDTKTVQEITTSWRINTTCFVQDNILAVGGDDRYVLLVDVLTGKQILKLDIAKPGEDTFSGRVRCLSAVVCDGQNLVIAATANGNVKIFKINLSEEVADVVLFYEARVRVTCLATYALQDSQHEEEQPNIKESKQVKKPAIHKSSKKNVVETKTDKVTTEQPDDDAEVELEDLSENTSRQTKKRNTQQPIVQPNKKRKLQATDTEVAGTERSRKKKRASKSTTQQLPGRRIKQLKKTKKMKLITK</sequence>
<feature type="compositionally biased region" description="Basic and acidic residues" evidence="3">
    <location>
        <begin position="335"/>
        <end position="349"/>
    </location>
</feature>
<dbReference type="InterPro" id="IPR015943">
    <property type="entry name" value="WD40/YVTN_repeat-like_dom_sf"/>
</dbReference>
<dbReference type="Pfam" id="PF00400">
    <property type="entry name" value="WD40"/>
    <property type="match status" value="3"/>
</dbReference>
<dbReference type="InterPro" id="IPR001680">
    <property type="entry name" value="WD40_rpt"/>
</dbReference>
<dbReference type="SUPFAM" id="SSF50978">
    <property type="entry name" value="WD40 repeat-like"/>
    <property type="match status" value="1"/>
</dbReference>
<feature type="compositionally biased region" description="Acidic residues" evidence="3">
    <location>
        <begin position="375"/>
        <end position="388"/>
    </location>
</feature>
<dbReference type="AlphaFoldDB" id="A0A0B6ZPH2"/>
<organism evidence="4">
    <name type="scientific">Arion vulgaris</name>
    <dbReference type="NCBI Taxonomy" id="1028688"/>
    <lineage>
        <taxon>Eukaryota</taxon>
        <taxon>Metazoa</taxon>
        <taxon>Spiralia</taxon>
        <taxon>Lophotrochozoa</taxon>
        <taxon>Mollusca</taxon>
        <taxon>Gastropoda</taxon>
        <taxon>Heterobranchia</taxon>
        <taxon>Euthyneura</taxon>
        <taxon>Panpulmonata</taxon>
        <taxon>Eupulmonata</taxon>
        <taxon>Stylommatophora</taxon>
        <taxon>Helicina</taxon>
        <taxon>Arionoidea</taxon>
        <taxon>Arionidae</taxon>
        <taxon>Arion</taxon>
    </lineage>
</organism>
<feature type="repeat" description="WD" evidence="2">
    <location>
        <begin position="141"/>
        <end position="182"/>
    </location>
</feature>
<feature type="repeat" description="WD" evidence="2">
    <location>
        <begin position="100"/>
        <end position="140"/>
    </location>
</feature>
<feature type="compositionally biased region" description="Basic residues" evidence="3">
    <location>
        <begin position="350"/>
        <end position="360"/>
    </location>
</feature>
<gene>
    <name evidence="4" type="primary">ORF74566</name>
</gene>
<evidence type="ECO:0000256" key="3">
    <source>
        <dbReference type="SAM" id="MobiDB-lite"/>
    </source>
</evidence>
<dbReference type="PROSITE" id="PS50082">
    <property type="entry name" value="WD_REPEATS_2"/>
    <property type="match status" value="2"/>
</dbReference>
<dbReference type="PROSITE" id="PS50294">
    <property type="entry name" value="WD_REPEATS_REGION"/>
    <property type="match status" value="1"/>
</dbReference>
<dbReference type="InterPro" id="IPR051959">
    <property type="entry name" value="PAK1-Kinase_Regulator"/>
</dbReference>
<proteinExistence type="predicted"/>
<feature type="compositionally biased region" description="Basic residues" evidence="3">
    <location>
        <begin position="443"/>
        <end position="459"/>
    </location>
</feature>
<dbReference type="SMART" id="SM00320">
    <property type="entry name" value="WD40"/>
    <property type="match status" value="5"/>
</dbReference>
<dbReference type="InterPro" id="IPR036322">
    <property type="entry name" value="WD40_repeat_dom_sf"/>
</dbReference>
<reference evidence="4" key="1">
    <citation type="submission" date="2014-12" db="EMBL/GenBank/DDBJ databases">
        <title>Insight into the proteome of Arion vulgaris.</title>
        <authorList>
            <person name="Aradska J."/>
            <person name="Bulat T."/>
            <person name="Smidak R."/>
            <person name="Sarate P."/>
            <person name="Gangsoo J."/>
            <person name="Sialana F."/>
            <person name="Bilban M."/>
            <person name="Lubec G."/>
        </authorList>
    </citation>
    <scope>NUCLEOTIDE SEQUENCE</scope>
    <source>
        <tissue evidence="4">Skin</tissue>
    </source>
</reference>
<feature type="compositionally biased region" description="Basic and acidic residues" evidence="3">
    <location>
        <begin position="362"/>
        <end position="372"/>
    </location>
</feature>
<dbReference type="PANTHER" id="PTHR44675:SF1">
    <property type="entry name" value="P21-ACTIVATED PROTEIN KINASE-INTERACTING PROTEIN 1"/>
    <property type="match status" value="1"/>
</dbReference>
<feature type="region of interest" description="Disordered" evidence="3">
    <location>
        <begin position="335"/>
        <end position="459"/>
    </location>
</feature>
<name>A0A0B6ZPH2_9EUPU</name>
<feature type="non-terminal residue" evidence="4">
    <location>
        <position position="1"/>
    </location>
</feature>
<accession>A0A0B6ZPH2</accession>
<dbReference type="EMBL" id="HACG01023674">
    <property type="protein sequence ID" value="CEK70539.1"/>
    <property type="molecule type" value="Transcribed_RNA"/>
</dbReference>
<evidence type="ECO:0000256" key="1">
    <source>
        <dbReference type="ARBA" id="ARBA00045213"/>
    </source>
</evidence>
<protein>
    <submittedName>
        <fullName evidence="4">Uncharacterized protein</fullName>
    </submittedName>
</protein>